<evidence type="ECO:0000313" key="7">
    <source>
        <dbReference type="EMBL" id="MTH60408.1"/>
    </source>
</evidence>
<dbReference type="SUPFAM" id="SSF46626">
    <property type="entry name" value="Cytochrome c"/>
    <property type="match status" value="1"/>
</dbReference>
<evidence type="ECO:0000256" key="4">
    <source>
        <dbReference type="PROSITE-ProRule" id="PRU00433"/>
    </source>
</evidence>
<gene>
    <name evidence="7" type="ORF">GL300_14420</name>
</gene>
<dbReference type="InterPro" id="IPR009056">
    <property type="entry name" value="Cyt_c-like_dom"/>
</dbReference>
<evidence type="ECO:0000259" key="6">
    <source>
        <dbReference type="PROSITE" id="PS51007"/>
    </source>
</evidence>
<evidence type="ECO:0000256" key="1">
    <source>
        <dbReference type="ARBA" id="ARBA00022617"/>
    </source>
</evidence>
<comment type="caution">
    <text evidence="7">The sequence shown here is derived from an EMBL/GenBank/DDBJ whole genome shotgun (WGS) entry which is preliminary data.</text>
</comment>
<keyword evidence="8" id="KW-1185">Reference proteome</keyword>
<accession>A0A844HMZ2</accession>
<feature type="chain" id="PRO_5032785539" evidence="5">
    <location>
        <begin position="21"/>
        <end position="144"/>
    </location>
</feature>
<dbReference type="GO" id="GO:0020037">
    <property type="term" value="F:heme binding"/>
    <property type="evidence" value="ECO:0007669"/>
    <property type="project" value="InterPro"/>
</dbReference>
<organism evidence="7 8">
    <name type="scientific">Paracoccus litorisediminis</name>
    <dbReference type="NCBI Taxonomy" id="2006130"/>
    <lineage>
        <taxon>Bacteria</taxon>
        <taxon>Pseudomonadati</taxon>
        <taxon>Pseudomonadota</taxon>
        <taxon>Alphaproteobacteria</taxon>
        <taxon>Rhodobacterales</taxon>
        <taxon>Paracoccaceae</taxon>
        <taxon>Paracoccus</taxon>
    </lineage>
</organism>
<dbReference type="PROSITE" id="PS51007">
    <property type="entry name" value="CYTC"/>
    <property type="match status" value="1"/>
</dbReference>
<evidence type="ECO:0000313" key="8">
    <source>
        <dbReference type="Proteomes" id="UP000449846"/>
    </source>
</evidence>
<dbReference type="Gene3D" id="1.10.760.10">
    <property type="entry name" value="Cytochrome c-like domain"/>
    <property type="match status" value="1"/>
</dbReference>
<feature type="signal peptide" evidence="5">
    <location>
        <begin position="1"/>
        <end position="20"/>
    </location>
</feature>
<keyword evidence="2 4" id="KW-0479">Metal-binding</keyword>
<dbReference type="AlphaFoldDB" id="A0A844HMZ2"/>
<dbReference type="GO" id="GO:0046872">
    <property type="term" value="F:metal ion binding"/>
    <property type="evidence" value="ECO:0007669"/>
    <property type="project" value="UniProtKB-KW"/>
</dbReference>
<feature type="domain" description="Cytochrome c" evidence="6">
    <location>
        <begin position="18"/>
        <end position="96"/>
    </location>
</feature>
<name>A0A844HMZ2_9RHOB</name>
<keyword evidence="3 4" id="KW-0408">Iron</keyword>
<dbReference type="InterPro" id="IPR036909">
    <property type="entry name" value="Cyt_c-like_dom_sf"/>
</dbReference>
<evidence type="ECO:0000256" key="5">
    <source>
        <dbReference type="SAM" id="SignalP"/>
    </source>
</evidence>
<evidence type="ECO:0000256" key="3">
    <source>
        <dbReference type="ARBA" id="ARBA00023004"/>
    </source>
</evidence>
<keyword evidence="5" id="KW-0732">Signal</keyword>
<sequence length="144" mass="15138">MLRPVSLAAMLLTLAAPVAAADGKAHRDYILRCAGCHGMDGVGTVEGGIPTFPNSVGVIAADDLGRTYMMHVPGVVSASLDDAEIAEVMNYVLGEWAPGEAEPFTAAEVTRLRAVPVADVVALRRDVAAKLMAKGHRIADYPWP</sequence>
<protein>
    <submittedName>
        <fullName evidence="7">Cytochrome C</fullName>
    </submittedName>
</protein>
<proteinExistence type="predicted"/>
<keyword evidence="1 4" id="KW-0349">Heme</keyword>
<dbReference type="EMBL" id="WMIG01000007">
    <property type="protein sequence ID" value="MTH60408.1"/>
    <property type="molecule type" value="Genomic_DNA"/>
</dbReference>
<dbReference type="RefSeq" id="WP_155040348.1">
    <property type="nucleotide sequence ID" value="NZ_JBHGCD010000015.1"/>
</dbReference>
<evidence type="ECO:0000256" key="2">
    <source>
        <dbReference type="ARBA" id="ARBA00022723"/>
    </source>
</evidence>
<dbReference type="Proteomes" id="UP000449846">
    <property type="component" value="Unassembled WGS sequence"/>
</dbReference>
<reference evidence="7 8" key="1">
    <citation type="submission" date="2019-11" db="EMBL/GenBank/DDBJ databases">
        <authorList>
            <person name="Dong K."/>
        </authorList>
    </citation>
    <scope>NUCLEOTIDE SEQUENCE [LARGE SCALE GENOMIC DNA]</scope>
    <source>
        <strain evidence="7 8">NBRC 112902</strain>
    </source>
</reference>
<dbReference type="OrthoDB" id="9811281at2"/>
<dbReference type="GO" id="GO:0009055">
    <property type="term" value="F:electron transfer activity"/>
    <property type="evidence" value="ECO:0007669"/>
    <property type="project" value="InterPro"/>
</dbReference>